<evidence type="ECO:0000256" key="10">
    <source>
        <dbReference type="ARBA" id="ARBA00023186"/>
    </source>
</evidence>
<dbReference type="RefSeq" id="WP_162083845.1">
    <property type="nucleotide sequence ID" value="NZ_AP021881.1"/>
</dbReference>
<dbReference type="GO" id="GO:0015031">
    <property type="term" value="P:protein transport"/>
    <property type="evidence" value="ECO:0007669"/>
    <property type="project" value="UniProtKB-KW"/>
</dbReference>
<evidence type="ECO:0000256" key="12">
    <source>
        <dbReference type="ARBA" id="ARBA00023288"/>
    </source>
</evidence>
<keyword evidence="6 13" id="KW-0732">Signal</keyword>
<feature type="chain" id="PRO_5033009960" description="Outer-membrane lipoprotein LolB" evidence="13">
    <location>
        <begin position="18"/>
        <end position="192"/>
    </location>
</feature>
<dbReference type="InterPro" id="IPR004565">
    <property type="entry name" value="OM_lipoprot_LolB"/>
</dbReference>
<name>A0A809S027_9PROT</name>
<evidence type="ECO:0000256" key="2">
    <source>
        <dbReference type="ARBA" id="ARBA00009696"/>
    </source>
</evidence>
<keyword evidence="7" id="KW-0653">Protein transport</keyword>
<dbReference type="CDD" id="cd16326">
    <property type="entry name" value="LolB"/>
    <property type="match status" value="1"/>
</dbReference>
<dbReference type="KEGG" id="sniv:SFSGTM_05560"/>
<keyword evidence="15" id="KW-1185">Reference proteome</keyword>
<evidence type="ECO:0000256" key="7">
    <source>
        <dbReference type="ARBA" id="ARBA00022927"/>
    </source>
</evidence>
<dbReference type="GO" id="GO:0009279">
    <property type="term" value="C:cell outer membrane"/>
    <property type="evidence" value="ECO:0007669"/>
    <property type="project" value="UniProtKB-SubCell"/>
</dbReference>
<dbReference type="PROSITE" id="PS51257">
    <property type="entry name" value="PROKAR_LIPOPROTEIN"/>
    <property type="match status" value="1"/>
</dbReference>
<proteinExistence type="inferred from homology"/>
<comment type="subunit">
    <text evidence="3">Monomer.</text>
</comment>
<evidence type="ECO:0000256" key="4">
    <source>
        <dbReference type="ARBA" id="ARBA00016202"/>
    </source>
</evidence>
<reference evidence="15" key="1">
    <citation type="submission" date="2019-11" db="EMBL/GenBank/DDBJ databases">
        <title>Isolation and characterization of a novel species in the genus Sulfuriferula.</title>
        <authorList>
            <person name="Mochizuki J."/>
            <person name="Kojima H."/>
            <person name="Fukui M."/>
        </authorList>
    </citation>
    <scope>NUCLEOTIDE SEQUENCE [LARGE SCALE GENOMIC DNA]</scope>
    <source>
        <strain evidence="15">SGTM</strain>
    </source>
</reference>
<evidence type="ECO:0000256" key="5">
    <source>
        <dbReference type="ARBA" id="ARBA00022448"/>
    </source>
</evidence>
<keyword evidence="5" id="KW-0813">Transport</keyword>
<keyword evidence="11" id="KW-0998">Cell outer membrane</keyword>
<dbReference type="InterPro" id="IPR029046">
    <property type="entry name" value="LolA/LolB/LppX"/>
</dbReference>
<evidence type="ECO:0000313" key="15">
    <source>
        <dbReference type="Proteomes" id="UP000463939"/>
    </source>
</evidence>
<keyword evidence="12 14" id="KW-0449">Lipoprotein</keyword>
<evidence type="ECO:0000256" key="8">
    <source>
        <dbReference type="ARBA" id="ARBA00023136"/>
    </source>
</evidence>
<evidence type="ECO:0000256" key="6">
    <source>
        <dbReference type="ARBA" id="ARBA00022729"/>
    </source>
</evidence>
<protein>
    <recommendedName>
        <fullName evidence="4">Outer-membrane lipoprotein LolB</fullName>
    </recommendedName>
</protein>
<comment type="subcellular location">
    <subcellularLocation>
        <location evidence="1">Cell outer membrane</location>
        <topology evidence="1">Lipid-anchor</topology>
    </subcellularLocation>
</comment>
<keyword evidence="10" id="KW-0143">Chaperone</keyword>
<accession>A0A809S027</accession>
<evidence type="ECO:0000256" key="9">
    <source>
        <dbReference type="ARBA" id="ARBA00023139"/>
    </source>
</evidence>
<feature type="signal peptide" evidence="13">
    <location>
        <begin position="1"/>
        <end position="17"/>
    </location>
</feature>
<comment type="similarity">
    <text evidence="2">Belongs to the LolB family.</text>
</comment>
<dbReference type="AlphaFoldDB" id="A0A809S027"/>
<gene>
    <name evidence="14" type="ORF">SFSGTM_05560</name>
</gene>
<dbReference type="SUPFAM" id="SSF89392">
    <property type="entry name" value="Prokaryotic lipoproteins and lipoprotein localization factors"/>
    <property type="match status" value="1"/>
</dbReference>
<dbReference type="Pfam" id="PF03550">
    <property type="entry name" value="LolB"/>
    <property type="match status" value="1"/>
</dbReference>
<evidence type="ECO:0000256" key="11">
    <source>
        <dbReference type="ARBA" id="ARBA00023237"/>
    </source>
</evidence>
<sequence length="192" mass="21034">MLRVLLLGLLLSVAGCASTPPVVQVQQLNPTAARAFVLDGRIAMHYQTNAASANVHWVHSQAQDEVTLSSPLGSTLAVLTRDEYGVRVVDSEKKVYAGQDVTELTERLLGVRIPLDYLAYWVLGQAVPYAHFETKMDAASMLASLQQAGWTVSYQRWQQAGGYNLPNKLSVTGEGGELRMVITRWYLNGEGV</sequence>
<dbReference type="Proteomes" id="UP000463939">
    <property type="component" value="Chromosome"/>
</dbReference>
<dbReference type="EMBL" id="AP021881">
    <property type="protein sequence ID" value="BBO99847.1"/>
    <property type="molecule type" value="Genomic_DNA"/>
</dbReference>
<organism evidence="14 15">
    <name type="scientific">Sulfuriferula nivalis</name>
    <dbReference type="NCBI Taxonomy" id="2675298"/>
    <lineage>
        <taxon>Bacteria</taxon>
        <taxon>Pseudomonadati</taxon>
        <taxon>Pseudomonadota</taxon>
        <taxon>Betaproteobacteria</taxon>
        <taxon>Nitrosomonadales</taxon>
        <taxon>Sulfuricellaceae</taxon>
        <taxon>Sulfuriferula</taxon>
    </lineage>
</organism>
<keyword evidence="9" id="KW-0564">Palmitate</keyword>
<dbReference type="Gene3D" id="2.50.20.10">
    <property type="entry name" value="Lipoprotein localisation LolA/LolB/LppX"/>
    <property type="match status" value="1"/>
</dbReference>
<evidence type="ECO:0000256" key="13">
    <source>
        <dbReference type="SAM" id="SignalP"/>
    </source>
</evidence>
<keyword evidence="8" id="KW-0472">Membrane</keyword>
<evidence type="ECO:0000256" key="3">
    <source>
        <dbReference type="ARBA" id="ARBA00011245"/>
    </source>
</evidence>
<dbReference type="NCBIfam" id="TIGR00548">
    <property type="entry name" value="lolB"/>
    <property type="match status" value="1"/>
</dbReference>
<evidence type="ECO:0000313" key="14">
    <source>
        <dbReference type="EMBL" id="BBO99847.1"/>
    </source>
</evidence>
<evidence type="ECO:0000256" key="1">
    <source>
        <dbReference type="ARBA" id="ARBA00004459"/>
    </source>
</evidence>